<evidence type="ECO:0000256" key="6">
    <source>
        <dbReference type="ARBA" id="ARBA00022741"/>
    </source>
</evidence>
<dbReference type="GO" id="GO:0005829">
    <property type="term" value="C:cytosol"/>
    <property type="evidence" value="ECO:0007669"/>
    <property type="project" value="UniProtKB-SubCell"/>
</dbReference>
<dbReference type="GO" id="GO:0005524">
    <property type="term" value="F:ATP binding"/>
    <property type="evidence" value="ECO:0007669"/>
    <property type="project" value="UniProtKB-KW"/>
</dbReference>
<keyword evidence="7 10" id="KW-0067">ATP-binding</keyword>
<proteinExistence type="inferred from homology"/>
<sequence>MAAAFGVHFGSTSACLAVYKDGKTDVVANEAGDRVTPAIVAFTDHDKAVGLAAKQGIIRNAQNTVCNVKQTLGREFTDPAVQQITASSPVKIVEKDGKPAYEVEFQEKRATFTPVQIAELVYKNMREIAQSHGDGEIHDTVVTCPVDYNPQQRNALSQSAEAAGFHVLRVINEPTAAALAYDLGQKDIHEYCNVLVYRLGGTSCDCTVISVNCGMYRILANISRPDIGGSSFTDVLAEHFAGEFKRQWKSDVHENKRAVAKLKNAAENCKHVLSTMPTAQCSVESLHEGIDFQSSVSRARFESLVSSLLQQCLQPVEQVLTEAQLTKENIHKVIVCGGTTKIPALQRSLKDYFNEAEFLNSIVPDEVVALGAAKQAAILTGNEEESKLHEQENEVECLSKQILIKVLPSNSDQDKLQVLFPAFTPIPVRRQHVFDLSQEQTTFCVEIFEADDSINDRVLLGRVVMQEVPENGQITAVFHIRREGSLHVTCTEKTSGKLEDVLIEAQ</sequence>
<gene>
    <name evidence="12" type="primary">LOC106175487</name>
</gene>
<evidence type="ECO:0000256" key="10">
    <source>
        <dbReference type="RuleBase" id="RU003322"/>
    </source>
</evidence>
<dbReference type="SUPFAM" id="SSF100920">
    <property type="entry name" value="Heat shock protein 70kD (HSP70), peptide-binding domain"/>
    <property type="match status" value="1"/>
</dbReference>
<evidence type="ECO:0000313" key="12">
    <source>
        <dbReference type="RefSeq" id="XP_013412971.1"/>
    </source>
</evidence>
<comment type="function">
    <text evidence="9">Component of the ribosome-associated complex (RAC), a complex involved in folding or maintaining nascent polypeptides in a folding-competent state. In the RAC complex, binds to the nascent polypeptide chain, while DNAJC2 stimulates its ATPase activity.</text>
</comment>
<dbReference type="RefSeq" id="XP_013412971.1">
    <property type="nucleotide sequence ID" value="XM_013557517.1"/>
</dbReference>
<dbReference type="FunFam" id="3.90.640.10:FF:000010">
    <property type="entry name" value="heat shock 70 kDa protein 14"/>
    <property type="match status" value="1"/>
</dbReference>
<comment type="subunit">
    <text evidence="3">Component of ribosome-associated complex (RAC), a heterodimer composed of Hsp70/DnaK-type chaperone HSPA14 and Hsp40/DnaJ-type chaperone DNAJC2.</text>
</comment>
<keyword evidence="11" id="KW-1185">Reference proteome</keyword>
<dbReference type="OrthoDB" id="29851at2759"/>
<dbReference type="GO" id="GO:0140662">
    <property type="term" value="F:ATP-dependent protein folding chaperone"/>
    <property type="evidence" value="ECO:0007669"/>
    <property type="project" value="InterPro"/>
</dbReference>
<dbReference type="Proteomes" id="UP000085678">
    <property type="component" value="Unplaced"/>
</dbReference>
<dbReference type="InterPro" id="IPR018181">
    <property type="entry name" value="Heat_shock_70_CS"/>
</dbReference>
<comment type="subcellular location">
    <subcellularLocation>
        <location evidence="1">Cytoplasm</location>
        <location evidence="1">Cytosol</location>
    </subcellularLocation>
</comment>
<keyword evidence="5" id="KW-0963">Cytoplasm</keyword>
<organism evidence="11 12">
    <name type="scientific">Lingula anatina</name>
    <name type="common">Brachiopod</name>
    <name type="synonym">Lingula unguis</name>
    <dbReference type="NCBI Taxonomy" id="7574"/>
    <lineage>
        <taxon>Eukaryota</taxon>
        <taxon>Metazoa</taxon>
        <taxon>Spiralia</taxon>
        <taxon>Lophotrochozoa</taxon>
        <taxon>Brachiopoda</taxon>
        <taxon>Linguliformea</taxon>
        <taxon>Lingulata</taxon>
        <taxon>Lingulida</taxon>
        <taxon>Linguloidea</taxon>
        <taxon>Lingulidae</taxon>
        <taxon>Lingula</taxon>
    </lineage>
</organism>
<dbReference type="Gene3D" id="3.90.640.10">
    <property type="entry name" value="Actin, Chain A, domain 4"/>
    <property type="match status" value="1"/>
</dbReference>
<reference evidence="12" key="1">
    <citation type="submission" date="2025-08" db="UniProtKB">
        <authorList>
            <consortium name="RefSeq"/>
        </authorList>
    </citation>
    <scope>IDENTIFICATION</scope>
    <source>
        <tissue evidence="12">Gonads</tissue>
    </source>
</reference>
<evidence type="ECO:0000256" key="1">
    <source>
        <dbReference type="ARBA" id="ARBA00004514"/>
    </source>
</evidence>
<keyword evidence="8" id="KW-0143">Chaperone</keyword>
<dbReference type="KEGG" id="lak:106175487"/>
<dbReference type="SUPFAM" id="SSF53067">
    <property type="entry name" value="Actin-like ATPase domain"/>
    <property type="match status" value="2"/>
</dbReference>
<evidence type="ECO:0000256" key="8">
    <source>
        <dbReference type="ARBA" id="ARBA00023186"/>
    </source>
</evidence>
<dbReference type="PRINTS" id="PR00301">
    <property type="entry name" value="HEATSHOCK70"/>
</dbReference>
<dbReference type="PANTHER" id="PTHR19375">
    <property type="entry name" value="HEAT SHOCK PROTEIN 70KDA"/>
    <property type="match status" value="1"/>
</dbReference>
<evidence type="ECO:0000256" key="5">
    <source>
        <dbReference type="ARBA" id="ARBA00022490"/>
    </source>
</evidence>
<dbReference type="AlphaFoldDB" id="A0A1S3JS87"/>
<evidence type="ECO:0000256" key="2">
    <source>
        <dbReference type="ARBA" id="ARBA00007381"/>
    </source>
</evidence>
<keyword evidence="12" id="KW-0346">Stress response</keyword>
<evidence type="ECO:0000256" key="7">
    <source>
        <dbReference type="ARBA" id="ARBA00022840"/>
    </source>
</evidence>
<evidence type="ECO:0000256" key="3">
    <source>
        <dbReference type="ARBA" id="ARBA00011347"/>
    </source>
</evidence>
<dbReference type="STRING" id="7574.A0A1S3JS87"/>
<comment type="similarity">
    <text evidence="2 10">Belongs to the heat shock protein 70 family.</text>
</comment>
<dbReference type="FunFam" id="3.30.30.30:FF:000003">
    <property type="entry name" value="Heat shock protein 9"/>
    <property type="match status" value="1"/>
</dbReference>
<dbReference type="InParanoid" id="A0A1S3JS87"/>
<dbReference type="CDD" id="cd10238">
    <property type="entry name" value="ASKHA_NBD_HSP70_HSPA14"/>
    <property type="match status" value="1"/>
</dbReference>
<dbReference type="InterPro" id="IPR013126">
    <property type="entry name" value="Hsp_70_fam"/>
</dbReference>
<dbReference type="PROSITE" id="PS01036">
    <property type="entry name" value="HSP70_3"/>
    <property type="match status" value="1"/>
</dbReference>
<dbReference type="GeneID" id="106175487"/>
<keyword evidence="6 10" id="KW-0547">Nucleotide-binding</keyword>
<dbReference type="InterPro" id="IPR043129">
    <property type="entry name" value="ATPase_NBD"/>
</dbReference>
<dbReference type="Gene3D" id="2.60.34.10">
    <property type="entry name" value="Substrate Binding Domain Of DNAk, Chain A, domain 1"/>
    <property type="match status" value="1"/>
</dbReference>
<name>A0A1S3JS87_LINAN</name>
<dbReference type="InterPro" id="IPR029047">
    <property type="entry name" value="HSP70_peptide-bd_sf"/>
</dbReference>
<protein>
    <recommendedName>
        <fullName evidence="4">Heat shock 70 kDa protein 14</fullName>
    </recommendedName>
</protein>
<evidence type="ECO:0000313" key="11">
    <source>
        <dbReference type="Proteomes" id="UP000085678"/>
    </source>
</evidence>
<evidence type="ECO:0000256" key="9">
    <source>
        <dbReference type="ARBA" id="ARBA00024825"/>
    </source>
</evidence>
<dbReference type="InterPro" id="IPR042049">
    <property type="entry name" value="HSPA14_NBD"/>
</dbReference>
<dbReference type="Gene3D" id="3.30.420.40">
    <property type="match status" value="2"/>
</dbReference>
<dbReference type="Pfam" id="PF00012">
    <property type="entry name" value="HSP70"/>
    <property type="match status" value="1"/>
</dbReference>
<accession>A0A1S3JS87</accession>
<dbReference type="Gene3D" id="3.30.30.30">
    <property type="match status" value="1"/>
</dbReference>
<evidence type="ECO:0000256" key="4">
    <source>
        <dbReference type="ARBA" id="ARBA00018766"/>
    </source>
</evidence>